<keyword evidence="6 10" id="KW-0472">Membrane</keyword>
<comment type="catalytic activity">
    <reaction evidence="7">
        <text>myo-inositol(out) + H(+)(out) = myo-inositol(in) + H(+)(in)</text>
        <dbReference type="Rhea" id="RHEA:60364"/>
        <dbReference type="ChEBI" id="CHEBI:15378"/>
        <dbReference type="ChEBI" id="CHEBI:17268"/>
    </reaction>
</comment>
<dbReference type="InterPro" id="IPR005829">
    <property type="entry name" value="Sugar_transporter_CS"/>
</dbReference>
<dbReference type="Pfam" id="PF00083">
    <property type="entry name" value="Sugar_tr"/>
    <property type="match status" value="1"/>
</dbReference>
<feature type="transmembrane region" description="Helical" evidence="10">
    <location>
        <begin position="285"/>
        <end position="305"/>
    </location>
</feature>
<keyword evidence="4 10" id="KW-0812">Transmembrane</keyword>
<dbReference type="PROSITE" id="PS00217">
    <property type="entry name" value="SUGAR_TRANSPORT_2"/>
    <property type="match status" value="1"/>
</dbReference>
<feature type="transmembrane region" description="Helical" evidence="10">
    <location>
        <begin position="82"/>
        <end position="102"/>
    </location>
</feature>
<feature type="transmembrane region" description="Helical" evidence="10">
    <location>
        <begin position="36"/>
        <end position="62"/>
    </location>
</feature>
<dbReference type="AlphaFoldDB" id="A0A7R7XHC8"/>
<gene>
    <name evidence="12" type="primary">ITR2_2</name>
    <name evidence="12" type="ORF">APUU_21887S</name>
</gene>
<keyword evidence="5 10" id="KW-1133">Transmembrane helix</keyword>
<dbReference type="EMBL" id="AP024444">
    <property type="protein sequence ID" value="BCS21455.1"/>
    <property type="molecule type" value="Genomic_DNA"/>
</dbReference>
<dbReference type="PRINTS" id="PR00171">
    <property type="entry name" value="SUGRTRNSPORT"/>
</dbReference>
<reference evidence="12" key="2">
    <citation type="submission" date="2021-02" db="EMBL/GenBank/DDBJ databases">
        <title>Aspergillus puulaauensis MK2 genome sequence.</title>
        <authorList>
            <person name="Futagami T."/>
            <person name="Mori K."/>
            <person name="Kadooka C."/>
            <person name="Tanaka T."/>
        </authorList>
    </citation>
    <scope>NUCLEOTIDE SEQUENCE</scope>
    <source>
        <strain evidence="12">MK2</strain>
    </source>
</reference>
<evidence type="ECO:0000256" key="3">
    <source>
        <dbReference type="ARBA" id="ARBA00022448"/>
    </source>
</evidence>
<dbReference type="InterPro" id="IPR003663">
    <property type="entry name" value="Sugar/inositol_transpt"/>
</dbReference>
<dbReference type="RefSeq" id="XP_041553649.1">
    <property type="nucleotide sequence ID" value="XM_041700689.1"/>
</dbReference>
<organism evidence="12 13">
    <name type="scientific">Aspergillus puulaauensis</name>
    <dbReference type="NCBI Taxonomy" id="1220207"/>
    <lineage>
        <taxon>Eukaryota</taxon>
        <taxon>Fungi</taxon>
        <taxon>Dikarya</taxon>
        <taxon>Ascomycota</taxon>
        <taxon>Pezizomycotina</taxon>
        <taxon>Eurotiomycetes</taxon>
        <taxon>Eurotiomycetidae</taxon>
        <taxon>Eurotiales</taxon>
        <taxon>Aspergillaceae</taxon>
        <taxon>Aspergillus</taxon>
    </lineage>
</organism>
<evidence type="ECO:0000256" key="7">
    <source>
        <dbReference type="ARBA" id="ARBA00049119"/>
    </source>
</evidence>
<evidence type="ECO:0000313" key="13">
    <source>
        <dbReference type="Proteomes" id="UP000654913"/>
    </source>
</evidence>
<name>A0A7R7XHC8_9EURO</name>
<keyword evidence="13" id="KW-1185">Reference proteome</keyword>
<evidence type="ECO:0000256" key="6">
    <source>
        <dbReference type="ARBA" id="ARBA00023136"/>
    </source>
</evidence>
<evidence type="ECO:0000256" key="2">
    <source>
        <dbReference type="ARBA" id="ARBA00010992"/>
    </source>
</evidence>
<feature type="transmembrane region" description="Helical" evidence="10">
    <location>
        <begin position="197"/>
        <end position="218"/>
    </location>
</feature>
<comment type="subcellular location">
    <subcellularLocation>
        <location evidence="1">Membrane</location>
        <topology evidence="1">Multi-pass membrane protein</topology>
    </subcellularLocation>
</comment>
<dbReference type="Proteomes" id="UP000654913">
    <property type="component" value="Chromosome 2"/>
</dbReference>
<evidence type="ECO:0000256" key="10">
    <source>
        <dbReference type="SAM" id="Phobius"/>
    </source>
</evidence>
<dbReference type="PROSITE" id="PS00216">
    <property type="entry name" value="SUGAR_TRANSPORT_1"/>
    <property type="match status" value="1"/>
</dbReference>
<feature type="transmembrane region" description="Helical" evidence="10">
    <location>
        <begin position="431"/>
        <end position="451"/>
    </location>
</feature>
<dbReference type="GeneID" id="64971460"/>
<dbReference type="NCBIfam" id="TIGR00879">
    <property type="entry name" value="SP"/>
    <property type="match status" value="1"/>
</dbReference>
<dbReference type="OrthoDB" id="6339427at2759"/>
<evidence type="ECO:0000259" key="11">
    <source>
        <dbReference type="PROSITE" id="PS50850"/>
    </source>
</evidence>
<dbReference type="GO" id="GO:0016020">
    <property type="term" value="C:membrane"/>
    <property type="evidence" value="ECO:0007669"/>
    <property type="project" value="UniProtKB-SubCell"/>
</dbReference>
<accession>A0A7R7XHC8</accession>
<dbReference type="Gene3D" id="1.20.1250.20">
    <property type="entry name" value="MFS general substrate transporter like domains"/>
    <property type="match status" value="1"/>
</dbReference>
<protein>
    <submittedName>
        <fullName evidence="12">Myo-inositol transporter</fullName>
    </submittedName>
</protein>
<evidence type="ECO:0000256" key="1">
    <source>
        <dbReference type="ARBA" id="ARBA00004141"/>
    </source>
</evidence>
<dbReference type="InterPro" id="IPR050814">
    <property type="entry name" value="Myo-inositol_Transporter"/>
</dbReference>
<feature type="transmembrane region" description="Helical" evidence="10">
    <location>
        <begin position="138"/>
        <end position="157"/>
    </location>
</feature>
<feature type="domain" description="Major facilitator superfamily (MFS) profile" evidence="11">
    <location>
        <begin position="41"/>
        <end position="485"/>
    </location>
</feature>
<feature type="transmembrane region" description="Helical" evidence="10">
    <location>
        <begin position="109"/>
        <end position="132"/>
    </location>
</feature>
<feature type="transmembrane region" description="Helical" evidence="10">
    <location>
        <begin position="463"/>
        <end position="481"/>
    </location>
</feature>
<evidence type="ECO:0000256" key="8">
    <source>
        <dbReference type="RuleBase" id="RU003346"/>
    </source>
</evidence>
<feature type="region of interest" description="Disordered" evidence="9">
    <location>
        <begin position="1"/>
        <end position="22"/>
    </location>
</feature>
<dbReference type="InterPro" id="IPR020846">
    <property type="entry name" value="MFS_dom"/>
</dbReference>
<dbReference type="PANTHER" id="PTHR48020:SF22">
    <property type="entry name" value="MAJOR FACILITATOR SUPERFAMILY (MFS) PROFILE DOMAIN-CONTAINING PROTEIN-RELATED"/>
    <property type="match status" value="1"/>
</dbReference>
<proteinExistence type="inferred from homology"/>
<feature type="transmembrane region" description="Helical" evidence="10">
    <location>
        <begin position="354"/>
        <end position="378"/>
    </location>
</feature>
<dbReference type="KEGG" id="apuu:APUU_21887S"/>
<keyword evidence="3 8" id="KW-0813">Transport</keyword>
<dbReference type="PROSITE" id="PS50850">
    <property type="entry name" value="MFS"/>
    <property type="match status" value="1"/>
</dbReference>
<evidence type="ECO:0000256" key="9">
    <source>
        <dbReference type="SAM" id="MobiDB-lite"/>
    </source>
</evidence>
<dbReference type="GO" id="GO:0005366">
    <property type="term" value="F:myo-inositol:proton symporter activity"/>
    <property type="evidence" value="ECO:0007669"/>
    <property type="project" value="TreeGrafter"/>
</dbReference>
<reference evidence="12" key="1">
    <citation type="submission" date="2021-01" db="EMBL/GenBank/DDBJ databases">
        <authorList>
            <consortium name="Aspergillus puulaauensis MK2 genome sequencing consortium"/>
            <person name="Kazuki M."/>
            <person name="Futagami T."/>
        </authorList>
    </citation>
    <scope>NUCLEOTIDE SEQUENCE</scope>
    <source>
        <strain evidence="12">MK2</strain>
    </source>
</reference>
<dbReference type="InterPro" id="IPR005828">
    <property type="entry name" value="MFS_sugar_transport-like"/>
</dbReference>
<dbReference type="FunFam" id="1.20.1250.20:FF:000073">
    <property type="entry name" value="MFS myo-inositol transporter, putative"/>
    <property type="match status" value="1"/>
</dbReference>
<feature type="compositionally biased region" description="Basic and acidic residues" evidence="9">
    <location>
        <begin position="10"/>
        <end position="22"/>
    </location>
</feature>
<dbReference type="GO" id="GO:1904679">
    <property type="term" value="P:myo-inositol import across plasma membrane"/>
    <property type="evidence" value="ECO:0007669"/>
    <property type="project" value="TreeGrafter"/>
</dbReference>
<evidence type="ECO:0000256" key="5">
    <source>
        <dbReference type="ARBA" id="ARBA00022989"/>
    </source>
</evidence>
<dbReference type="SUPFAM" id="SSF103473">
    <property type="entry name" value="MFS general substrate transporter"/>
    <property type="match status" value="1"/>
</dbReference>
<dbReference type="InterPro" id="IPR036259">
    <property type="entry name" value="MFS_trans_sf"/>
</dbReference>
<evidence type="ECO:0000256" key="4">
    <source>
        <dbReference type="ARBA" id="ARBA00022692"/>
    </source>
</evidence>
<comment type="similarity">
    <text evidence="2 8">Belongs to the major facilitator superfamily. Sugar transporter (TC 2.A.1.1) family.</text>
</comment>
<feature type="transmembrane region" description="Helical" evidence="10">
    <location>
        <begin position="325"/>
        <end position="342"/>
    </location>
</feature>
<sequence>MAALQDDDEKTGPVHVEYDSHDTPADNSIEDISTSWFVWLVSFTASIAGGLFGYDTGIISAVLVYLGTDLDGQPVSENEKQLITSLCSGGSFVGAIIAGLTADKFGRKPAIYVGCVLFTVGAVLQGAAYTIAQMSVGRLIVGFGVGSASMVVPMYIAEIAPTKVRGRLIGLNNMSITGGQVISYGIGAAFAHVPHGWRYMVGLGGVPSIILACLLPFCPESPRQLVYHDKHEEAEAVIRKIYKGATDAQIQSKVRLIIAACDESKELNKDATRWSKIKLLHTNPAYFRALVCGCTFAVIAQMSGFNTLMYYSATLFDLVGFSDPVAVGLVVAGTNFVMTWVNMMTVDPVGRRRIVLLTSWGMSAGLIAVAVAFLFIPVDTNTLALETDTVSPAAIVVLVFIIWFVFFYGVSMGNTAWMNTDFFPMEVRAMGTMWLTCCCWGANIIVSSTFLSMMKGITPSGAFGFYAAVCGIGYILIYFFYPEVSGLTLEEIKEVFQHGFGVAYARKLRKDRKAGIVRDIGKEKDVEA</sequence>
<dbReference type="PANTHER" id="PTHR48020">
    <property type="entry name" value="PROTON MYO-INOSITOL COTRANSPORTER"/>
    <property type="match status" value="1"/>
</dbReference>
<feature type="transmembrane region" description="Helical" evidence="10">
    <location>
        <begin position="390"/>
        <end position="410"/>
    </location>
</feature>
<feature type="transmembrane region" description="Helical" evidence="10">
    <location>
        <begin position="169"/>
        <end position="191"/>
    </location>
</feature>
<evidence type="ECO:0000313" key="12">
    <source>
        <dbReference type="EMBL" id="BCS21455.1"/>
    </source>
</evidence>